<name>A0A150TIR0_SORCE</name>
<dbReference type="Pfam" id="PF09937">
    <property type="entry name" value="DUF2169"/>
    <property type="match status" value="1"/>
</dbReference>
<evidence type="ECO:0000259" key="1">
    <source>
        <dbReference type="Pfam" id="PF09937"/>
    </source>
</evidence>
<dbReference type="InterPro" id="IPR018683">
    <property type="entry name" value="DUF2169"/>
</dbReference>
<dbReference type="AlphaFoldDB" id="A0A150TIR0"/>
<feature type="domain" description="DUF2169" evidence="1">
    <location>
        <begin position="28"/>
        <end position="317"/>
    </location>
</feature>
<protein>
    <recommendedName>
        <fullName evidence="1">DUF2169 domain-containing protein</fullName>
    </recommendedName>
</protein>
<sequence>MKLRNETRHAALLLRTASSRSDDHMLGCVIARPTYRVAGGALAATPDEPWPISPSPVPTPLGAMPGDKPFYMGGIDVLLGGKVRQPGGAARPRLDVELEVGRTFRRRIAVFGDRAWAPGAGGHLVPGEPEPFVSMELGYERAFGGTCPTDYGIDMPFTPNPAGRGFYLDAKSALGKPLPNLEDPGRLLTSFGDTPDPVGLGYYPAGGALHAKAATSAAMPDPARLAPGRTPEVTMRHTDIQPTFFNMGHPGMMIEAGGEPKPGDGIRLSHGLRGGDLAFAMPALKMHVHVQLEERQYVFPMHLDQIGLVAGEGRVFFSLRCVFEYRIRKEERRTVTLYGGAAPAEIPGSYRVVHERG</sequence>
<organism evidence="2 3">
    <name type="scientific">Sorangium cellulosum</name>
    <name type="common">Polyangium cellulosum</name>
    <dbReference type="NCBI Taxonomy" id="56"/>
    <lineage>
        <taxon>Bacteria</taxon>
        <taxon>Pseudomonadati</taxon>
        <taxon>Myxococcota</taxon>
        <taxon>Polyangia</taxon>
        <taxon>Polyangiales</taxon>
        <taxon>Polyangiaceae</taxon>
        <taxon>Sorangium</taxon>
    </lineage>
</organism>
<evidence type="ECO:0000313" key="3">
    <source>
        <dbReference type="Proteomes" id="UP000075502"/>
    </source>
</evidence>
<proteinExistence type="predicted"/>
<gene>
    <name evidence="2" type="ORF">BE21_45955</name>
</gene>
<dbReference type="Proteomes" id="UP000075502">
    <property type="component" value="Unassembled WGS sequence"/>
</dbReference>
<comment type="caution">
    <text evidence="2">The sequence shown here is derived from an EMBL/GenBank/DDBJ whole genome shotgun (WGS) entry which is preliminary data.</text>
</comment>
<evidence type="ECO:0000313" key="2">
    <source>
        <dbReference type="EMBL" id="KYG04580.1"/>
    </source>
</evidence>
<reference evidence="2 3" key="1">
    <citation type="submission" date="2014-02" db="EMBL/GenBank/DDBJ databases">
        <title>The small core and large imbalanced accessory genome model reveals a collaborative survival strategy of Sorangium cellulosum strains in nature.</title>
        <authorList>
            <person name="Han K."/>
            <person name="Peng R."/>
            <person name="Blom J."/>
            <person name="Li Y.-Z."/>
        </authorList>
    </citation>
    <scope>NUCLEOTIDE SEQUENCE [LARGE SCALE GENOMIC DNA]</scope>
    <source>
        <strain evidence="2 3">So0007-03</strain>
    </source>
</reference>
<dbReference type="EMBL" id="JEME01002338">
    <property type="protein sequence ID" value="KYG04580.1"/>
    <property type="molecule type" value="Genomic_DNA"/>
</dbReference>
<accession>A0A150TIR0</accession>